<feature type="compositionally biased region" description="Basic and acidic residues" evidence="1">
    <location>
        <begin position="165"/>
        <end position="178"/>
    </location>
</feature>
<dbReference type="RefSeq" id="WP_167694679.1">
    <property type="nucleotide sequence ID" value="NZ_CP118181.1"/>
</dbReference>
<comment type="caution">
    <text evidence="3">The sequence shown here is derived from an EMBL/GenBank/DDBJ whole genome shotgun (WGS) entry which is preliminary data.</text>
</comment>
<evidence type="ECO:0000256" key="2">
    <source>
        <dbReference type="SAM" id="SignalP"/>
    </source>
</evidence>
<evidence type="ECO:0000256" key="1">
    <source>
        <dbReference type="SAM" id="MobiDB-lite"/>
    </source>
</evidence>
<dbReference type="Gene3D" id="3.40.50.1980">
    <property type="entry name" value="Nitrogenase molybdenum iron protein domain"/>
    <property type="match status" value="1"/>
</dbReference>
<feature type="signal peptide" evidence="2">
    <location>
        <begin position="1"/>
        <end position="20"/>
    </location>
</feature>
<keyword evidence="4" id="KW-1185">Reference proteome</keyword>
<name>A0A968KWW3_9SPIO</name>
<accession>A0A968KWW3</accession>
<dbReference type="AlphaFoldDB" id="A0A968KWW3"/>
<gene>
    <name evidence="3" type="ORF">HCT48_05650</name>
</gene>
<sequence>MMRRMSWMLGLTLFATILRASTAGHEHDAEREALIQSLFAISWPYHTGLQSASILTATTPASLLIWAEGAAILIDAKELVDAGLRLDKRSGAGLFFDAQHQQVIITKSDLQSITQEFRYKDAVFADFMIFNGDKMQYDPISRQMAIGLGQAYAYLPLVTLQEHHDDHDHEEHNHDHTHDGHHHHDHDHDGHSHAPLQDDFLLGRTFWQARTPISANQRKRLGQHDPQLRLQLVINAKPFIKAGLKPQQLRTIRYEQERYGWFNWFSHERLILDFYL</sequence>
<proteinExistence type="predicted"/>
<keyword evidence="2" id="KW-0732">Signal</keyword>
<reference evidence="3" key="1">
    <citation type="submission" date="2020-03" db="EMBL/GenBank/DDBJ databases">
        <title>Spirochaetal bacteria isolated from arthropods constitute a novel genus Entomospira genus novum within the order Spirochaetales.</title>
        <authorList>
            <person name="Grana-Miraglia L."/>
            <person name="Sikutova S."/>
            <person name="Fingerle V."/>
            <person name="Sing A."/>
            <person name="Castillo-Ramirez S."/>
            <person name="Margos G."/>
            <person name="Rudolf I."/>
        </authorList>
    </citation>
    <scope>NUCLEOTIDE SEQUENCE</scope>
    <source>
        <strain evidence="3">BR149</strain>
    </source>
</reference>
<dbReference type="Proteomes" id="UP000778951">
    <property type="component" value="Unassembled WGS sequence"/>
</dbReference>
<feature type="chain" id="PRO_5036868746" evidence="2">
    <location>
        <begin position="21"/>
        <end position="276"/>
    </location>
</feature>
<evidence type="ECO:0000313" key="4">
    <source>
        <dbReference type="Proteomes" id="UP000778951"/>
    </source>
</evidence>
<protein>
    <submittedName>
        <fullName evidence="3">Uncharacterized protein</fullName>
    </submittedName>
</protein>
<organism evidence="3 4">
    <name type="scientific">Entomospira culicis</name>
    <dbReference type="NCBI Taxonomy" id="2719989"/>
    <lineage>
        <taxon>Bacteria</taxon>
        <taxon>Pseudomonadati</taxon>
        <taxon>Spirochaetota</taxon>
        <taxon>Spirochaetia</taxon>
        <taxon>Spirochaetales</taxon>
        <taxon>Spirochaetaceae</taxon>
        <taxon>Entomospira</taxon>
    </lineage>
</organism>
<feature type="region of interest" description="Disordered" evidence="1">
    <location>
        <begin position="165"/>
        <end position="194"/>
    </location>
</feature>
<dbReference type="EMBL" id="JAATLM010000001">
    <property type="protein sequence ID" value="NIZ69697.1"/>
    <property type="molecule type" value="Genomic_DNA"/>
</dbReference>
<evidence type="ECO:0000313" key="3">
    <source>
        <dbReference type="EMBL" id="NIZ69697.1"/>
    </source>
</evidence>